<sequence length="289" mass="33947">MFILIPYTLINWVFYPYRSYKYKKFSKIINDCDASLLETIKLIVIYAELISTIILAILNSIATIIVIYLIIYHLAYHNGIWILLFDLITFLLNVWNARLFIDFANNNTLYLFSRIESKSKSIQDYLHRHNDQCRLLQKVNETWSFGNFFAIVFNLPVNIILINIIIHYELSDVEKFLFLAVIASHSAVMFNLIESLHPIHKNAHASRKLIQTIFAKSFKSPPSIQLLRLRIKLLNYLERLGSRQKQIGVSIGPGKPITHWKLWKLLLLYAAYFINAYSVFYSKKFDLFD</sequence>
<proteinExistence type="predicted"/>
<dbReference type="AlphaFoldDB" id="A0A132AKU4"/>
<evidence type="ECO:0000313" key="2">
    <source>
        <dbReference type="Proteomes" id="UP000616769"/>
    </source>
</evidence>
<organism evidence="1 2">
    <name type="scientific">Sarcoptes scabiei</name>
    <name type="common">Itch mite</name>
    <name type="synonym">Acarus scabiei</name>
    <dbReference type="NCBI Taxonomy" id="52283"/>
    <lineage>
        <taxon>Eukaryota</taxon>
        <taxon>Metazoa</taxon>
        <taxon>Ecdysozoa</taxon>
        <taxon>Arthropoda</taxon>
        <taxon>Chelicerata</taxon>
        <taxon>Arachnida</taxon>
        <taxon>Acari</taxon>
        <taxon>Acariformes</taxon>
        <taxon>Sarcoptiformes</taxon>
        <taxon>Astigmata</taxon>
        <taxon>Psoroptidia</taxon>
        <taxon>Sarcoptoidea</taxon>
        <taxon>Sarcoptidae</taxon>
        <taxon>Sarcoptinae</taxon>
        <taxon>Sarcoptes</taxon>
    </lineage>
</organism>
<reference evidence="1 2" key="1">
    <citation type="journal article" date="2015" name="Parasit. Vectors">
        <title>Draft genome of the scabies mite.</title>
        <authorList>
            <person name="Rider S.D.Jr."/>
            <person name="Morgan M.S."/>
            <person name="Arlian L.G."/>
        </authorList>
    </citation>
    <scope>NUCLEOTIDE SEQUENCE [LARGE SCALE GENOMIC DNA]</scope>
    <source>
        <strain evidence="1">Arlian Lab</strain>
    </source>
</reference>
<dbReference type="EMBL" id="JXLN01017252">
    <property type="protein sequence ID" value="KPM11459.1"/>
    <property type="molecule type" value="Genomic_DNA"/>
</dbReference>
<accession>A0A132AKU4</accession>
<evidence type="ECO:0000313" key="1">
    <source>
        <dbReference type="EMBL" id="KPM11459.1"/>
    </source>
</evidence>
<dbReference type="OrthoDB" id="10412675at2759"/>
<dbReference type="VEuPathDB" id="VectorBase:SSCA006813"/>
<protein>
    <submittedName>
        <fullName evidence="1">Uncharacterized protein</fullName>
    </submittedName>
</protein>
<dbReference type="Proteomes" id="UP000616769">
    <property type="component" value="Unassembled WGS sequence"/>
</dbReference>
<gene>
    <name evidence="1" type="ORF">QR98_0100290</name>
</gene>
<comment type="caution">
    <text evidence="1">The sequence shown here is derived from an EMBL/GenBank/DDBJ whole genome shotgun (WGS) entry which is preliminary data.</text>
</comment>
<name>A0A132AKU4_SARSC</name>